<evidence type="ECO:0000313" key="2">
    <source>
        <dbReference type="EMBL" id="JAD22867.1"/>
    </source>
</evidence>
<organism evidence="2">
    <name type="scientific">Arundo donax</name>
    <name type="common">Giant reed</name>
    <name type="synonym">Donax arundinaceus</name>
    <dbReference type="NCBI Taxonomy" id="35708"/>
    <lineage>
        <taxon>Eukaryota</taxon>
        <taxon>Viridiplantae</taxon>
        <taxon>Streptophyta</taxon>
        <taxon>Embryophyta</taxon>
        <taxon>Tracheophyta</taxon>
        <taxon>Spermatophyta</taxon>
        <taxon>Magnoliopsida</taxon>
        <taxon>Liliopsida</taxon>
        <taxon>Poales</taxon>
        <taxon>Poaceae</taxon>
        <taxon>PACMAD clade</taxon>
        <taxon>Arundinoideae</taxon>
        <taxon>Arundineae</taxon>
        <taxon>Arundo</taxon>
    </lineage>
</organism>
<reference evidence="2" key="1">
    <citation type="submission" date="2014-09" db="EMBL/GenBank/DDBJ databases">
        <authorList>
            <person name="Magalhaes I.L.F."/>
            <person name="Oliveira U."/>
            <person name="Santos F.R."/>
            <person name="Vidigal T.H.D.A."/>
            <person name="Brescovit A.D."/>
            <person name="Santos A.J."/>
        </authorList>
    </citation>
    <scope>NUCLEOTIDE SEQUENCE</scope>
    <source>
        <tissue evidence="2">Shoot tissue taken approximately 20 cm above the soil surface</tissue>
    </source>
</reference>
<name>A0A0A8YJV1_ARUDO</name>
<evidence type="ECO:0000256" key="1">
    <source>
        <dbReference type="SAM" id="MobiDB-lite"/>
    </source>
</evidence>
<accession>A0A0A8YJV1</accession>
<sequence length="34" mass="3736">MERAGSAESGTTEEGGGARTTALWRPWCRWRTPA</sequence>
<feature type="compositionally biased region" description="Low complexity" evidence="1">
    <location>
        <begin position="1"/>
        <end position="12"/>
    </location>
</feature>
<reference evidence="2" key="2">
    <citation type="journal article" date="2015" name="Data Brief">
        <title>Shoot transcriptome of the giant reed, Arundo donax.</title>
        <authorList>
            <person name="Barrero R.A."/>
            <person name="Guerrero F.D."/>
            <person name="Moolhuijzen P."/>
            <person name="Goolsby J.A."/>
            <person name="Tidwell J."/>
            <person name="Bellgard S.E."/>
            <person name="Bellgard M.I."/>
        </authorList>
    </citation>
    <scope>NUCLEOTIDE SEQUENCE</scope>
    <source>
        <tissue evidence="2">Shoot tissue taken approximately 20 cm above the soil surface</tissue>
    </source>
</reference>
<dbReference type="EMBL" id="GBRH01275028">
    <property type="protein sequence ID" value="JAD22867.1"/>
    <property type="molecule type" value="Transcribed_RNA"/>
</dbReference>
<proteinExistence type="predicted"/>
<protein>
    <submittedName>
        <fullName evidence="2">Uncharacterized protein</fullName>
    </submittedName>
</protein>
<dbReference type="AlphaFoldDB" id="A0A0A8YJV1"/>
<feature type="region of interest" description="Disordered" evidence="1">
    <location>
        <begin position="1"/>
        <end position="25"/>
    </location>
</feature>